<evidence type="ECO:0000313" key="3">
    <source>
        <dbReference type="Proteomes" id="UP000319160"/>
    </source>
</evidence>
<feature type="region of interest" description="Disordered" evidence="1">
    <location>
        <begin position="1"/>
        <end position="24"/>
    </location>
</feature>
<gene>
    <name evidence="2" type="ORF">FHL15_003941</name>
</gene>
<evidence type="ECO:0000313" key="2">
    <source>
        <dbReference type="EMBL" id="TRX95249.1"/>
    </source>
</evidence>
<accession>A0A553I4W3</accession>
<dbReference type="EMBL" id="VFLP01000017">
    <property type="protein sequence ID" value="TRX95249.1"/>
    <property type="molecule type" value="Genomic_DNA"/>
</dbReference>
<proteinExistence type="predicted"/>
<feature type="compositionally biased region" description="Basic residues" evidence="1">
    <location>
        <begin position="8"/>
        <end position="22"/>
    </location>
</feature>
<protein>
    <submittedName>
        <fullName evidence="2">Uncharacterized protein</fullName>
    </submittedName>
</protein>
<comment type="caution">
    <text evidence="2">The sequence shown here is derived from an EMBL/GenBank/DDBJ whole genome shotgun (WGS) entry which is preliminary data.</text>
</comment>
<keyword evidence="3" id="KW-1185">Reference proteome</keyword>
<sequence length="87" mass="9811">MTSVNPVHVRRAAKYQNRRRGGRSQVYLDQNCGAPYRIQGFPSIPGQSVHIEKEDRYPLAESRQYGTSRAGFDVTVQPVDIGTNHSH</sequence>
<organism evidence="2 3">
    <name type="scientific">Xylaria flabelliformis</name>
    <dbReference type="NCBI Taxonomy" id="2512241"/>
    <lineage>
        <taxon>Eukaryota</taxon>
        <taxon>Fungi</taxon>
        <taxon>Dikarya</taxon>
        <taxon>Ascomycota</taxon>
        <taxon>Pezizomycotina</taxon>
        <taxon>Sordariomycetes</taxon>
        <taxon>Xylariomycetidae</taxon>
        <taxon>Xylariales</taxon>
        <taxon>Xylariaceae</taxon>
        <taxon>Xylaria</taxon>
    </lineage>
</organism>
<dbReference type="AlphaFoldDB" id="A0A553I4W3"/>
<evidence type="ECO:0000256" key="1">
    <source>
        <dbReference type="SAM" id="MobiDB-lite"/>
    </source>
</evidence>
<name>A0A553I4W3_9PEZI</name>
<dbReference type="Proteomes" id="UP000319160">
    <property type="component" value="Unassembled WGS sequence"/>
</dbReference>
<reference evidence="3" key="1">
    <citation type="submission" date="2019-06" db="EMBL/GenBank/DDBJ databases">
        <title>Draft genome sequence of the griseofulvin-producing fungus Xylaria cubensis strain G536.</title>
        <authorList>
            <person name="Mead M.E."/>
            <person name="Raja H.A."/>
            <person name="Steenwyk J.L."/>
            <person name="Knowles S.L."/>
            <person name="Oberlies N.H."/>
            <person name="Rokas A."/>
        </authorList>
    </citation>
    <scope>NUCLEOTIDE SEQUENCE [LARGE SCALE GENOMIC DNA]</scope>
    <source>
        <strain evidence="3">G536</strain>
    </source>
</reference>